<keyword evidence="4" id="KW-1185">Reference proteome</keyword>
<keyword evidence="2" id="KW-0472">Membrane</keyword>
<keyword evidence="1" id="KW-0802">TPR repeat</keyword>
<feature type="transmembrane region" description="Helical" evidence="2">
    <location>
        <begin position="118"/>
        <end position="140"/>
    </location>
</feature>
<dbReference type="AlphaFoldDB" id="A0A239J7A6"/>
<dbReference type="InterPro" id="IPR052724">
    <property type="entry name" value="GT117_domain-containing"/>
</dbReference>
<feature type="transmembrane region" description="Helical" evidence="2">
    <location>
        <begin position="176"/>
        <end position="206"/>
    </location>
</feature>
<dbReference type="InterPro" id="IPR021280">
    <property type="entry name" value="TMEM260-like"/>
</dbReference>
<proteinExistence type="predicted"/>
<organism evidence="3 4">
    <name type="scientific">Ekhidna lutea</name>
    <dbReference type="NCBI Taxonomy" id="447679"/>
    <lineage>
        <taxon>Bacteria</taxon>
        <taxon>Pseudomonadati</taxon>
        <taxon>Bacteroidota</taxon>
        <taxon>Cytophagia</taxon>
        <taxon>Cytophagales</taxon>
        <taxon>Reichenbachiellaceae</taxon>
        <taxon>Ekhidna</taxon>
    </lineage>
</organism>
<sequence length="986" mass="111548">MGYQKINIITGWIAFLIAFITYCLTVEPTASFWDAGEFIACSYKLEVPHPPGAPFFLLTGRMFSMLAGGDVTQVAFWVNMLSVVSSAFFVLFIFWSITHLAKRVMKIKKGEETTADTIAIMGTGLVGAMACTFSDSFWFSAVEAEVYGMSAFFTSFVFWAILKWENMSKEQDRARWLILIAYMMGLSIGVHLLNLVAIPVLGLIVYFKYYENVTKKGIFYTMAISAAIVLIVLEGVIPGLPSMAGKIEIFFVNSLGLPFGSGVIFFGLLVLGGLVYGIHYSIKHNKYVLNTSLLALAFILIGYSSYAIAVIRSNYNPPIDENNPEEIISFVSYLKREQYGSRPLFKGPYYTADLIENKKGSPVYMRGDDEYVIKDYKVTQVYDPKHTTILPRMYSSAPNHIRKYRQVTGLKEGEKPSWGDNFYYLIVHQLGHQYFRYFMWNFSGRESDIQGAGWVGISGAFEKLPDILASNKGRNIYFGLPLLLGLFGMFIQYKKDVKLFSATALLFFMTGIAIVLYLNTPPVEPRERDYIYAGSFYIFTIWIGFGVLALYDILKNISKQKKIAAVLATVIGLSIPALMASENWDDHDRSDRYFSVDAAKNYLSSVAPNGIIFTGGDNDTFPLWYAQEVEGFRTDVRVLVLSYYNTDWYIQQSARQAYESDPLPYGLPIGHYQQGGLNDYLPVYERDELQGNAINAKLLLKFIEDENPGLQIPTSISAYNSVPARTLFIDVDTEKAKQIVPEDMHDQIVDRMVLKVKGRALEKKDLAFLDLLINSNWERPIYLNNTSIAQLNFDLRQNVVQEGMAYRVLPIRNANSRSGYPVNTEVMYDNVMNKFTWTNLDDPSVYYTQDYTGFVLNSRSTFNTLAENLINEGDYARAAEVLKKCLEVMPNEAVPLDFFSVQQVGMLLKVGEPELADYVAEITSENASQWLDFYFATDSPETNELQKHLLSLNELARAYRANGEREKAAAYEELFNSYYSQLQAGG</sequence>
<feature type="transmembrane region" description="Helical" evidence="2">
    <location>
        <begin position="530"/>
        <end position="551"/>
    </location>
</feature>
<feature type="transmembrane region" description="Helical" evidence="2">
    <location>
        <begin position="476"/>
        <end position="493"/>
    </location>
</feature>
<dbReference type="PANTHER" id="PTHR16214:SF3">
    <property type="entry name" value="TRANSMEMBRANE PROTEIN 260"/>
    <property type="match status" value="1"/>
</dbReference>
<dbReference type="InterPro" id="IPR019734">
    <property type="entry name" value="TPR_rpt"/>
</dbReference>
<feature type="transmembrane region" description="Helical" evidence="2">
    <location>
        <begin position="146"/>
        <end position="164"/>
    </location>
</feature>
<feature type="transmembrane region" description="Helical" evidence="2">
    <location>
        <begin position="287"/>
        <end position="309"/>
    </location>
</feature>
<evidence type="ECO:0000256" key="2">
    <source>
        <dbReference type="SAM" id="Phobius"/>
    </source>
</evidence>
<dbReference type="OrthoDB" id="9807602at2"/>
<protein>
    <submittedName>
        <fullName evidence="3">Uncharacterized protein</fullName>
    </submittedName>
</protein>
<evidence type="ECO:0000256" key="1">
    <source>
        <dbReference type="PROSITE-ProRule" id="PRU00339"/>
    </source>
</evidence>
<name>A0A239J7A6_EKHLU</name>
<evidence type="ECO:0000313" key="4">
    <source>
        <dbReference type="Proteomes" id="UP000198393"/>
    </source>
</evidence>
<reference evidence="3 4" key="1">
    <citation type="submission" date="2017-06" db="EMBL/GenBank/DDBJ databases">
        <authorList>
            <person name="Kim H.J."/>
            <person name="Triplett B.A."/>
        </authorList>
    </citation>
    <scope>NUCLEOTIDE SEQUENCE [LARGE SCALE GENOMIC DNA]</scope>
    <source>
        <strain evidence="3 4">DSM 19307</strain>
    </source>
</reference>
<keyword evidence="2" id="KW-0812">Transmembrane</keyword>
<dbReference type="PANTHER" id="PTHR16214">
    <property type="entry name" value="TRANSMEMBRANE PROTEIN 260"/>
    <property type="match status" value="1"/>
</dbReference>
<feature type="repeat" description="TPR" evidence="1">
    <location>
        <begin position="859"/>
        <end position="892"/>
    </location>
</feature>
<dbReference type="PROSITE" id="PS50005">
    <property type="entry name" value="TPR"/>
    <property type="match status" value="1"/>
</dbReference>
<feature type="transmembrane region" description="Helical" evidence="2">
    <location>
        <begin position="249"/>
        <end position="275"/>
    </location>
</feature>
<dbReference type="Proteomes" id="UP000198393">
    <property type="component" value="Unassembled WGS sequence"/>
</dbReference>
<dbReference type="EMBL" id="FZPD01000003">
    <property type="protein sequence ID" value="SNT01659.1"/>
    <property type="molecule type" value="Genomic_DNA"/>
</dbReference>
<feature type="transmembrane region" description="Helical" evidence="2">
    <location>
        <begin position="499"/>
        <end position="518"/>
    </location>
</feature>
<dbReference type="Pfam" id="PF11028">
    <property type="entry name" value="TMEM260-like"/>
    <property type="match status" value="1"/>
</dbReference>
<evidence type="ECO:0000313" key="3">
    <source>
        <dbReference type="EMBL" id="SNT01659.1"/>
    </source>
</evidence>
<feature type="transmembrane region" description="Helical" evidence="2">
    <location>
        <begin position="218"/>
        <end position="237"/>
    </location>
</feature>
<feature type="transmembrane region" description="Helical" evidence="2">
    <location>
        <begin position="74"/>
        <end position="97"/>
    </location>
</feature>
<feature type="transmembrane region" description="Helical" evidence="2">
    <location>
        <begin position="12"/>
        <end position="33"/>
    </location>
</feature>
<keyword evidence="2" id="KW-1133">Transmembrane helix</keyword>
<dbReference type="RefSeq" id="WP_089356737.1">
    <property type="nucleotide sequence ID" value="NZ_FZPD01000003.1"/>
</dbReference>
<gene>
    <name evidence="3" type="ORF">SAMN05421640_2021</name>
</gene>
<accession>A0A239J7A6</accession>